<dbReference type="AlphaFoldDB" id="A0A923NDX4"/>
<dbReference type="NCBIfam" id="TIGR00048">
    <property type="entry name" value="rRNA_mod_RlmN"/>
    <property type="match status" value="1"/>
</dbReference>
<gene>
    <name evidence="12 14" type="primary">rlmN</name>
    <name evidence="14" type="ORF">H8876_04945</name>
</gene>
<feature type="binding site" evidence="12">
    <location>
        <position position="119"/>
    </location>
    <ligand>
        <name>[4Fe-4S] cluster</name>
        <dbReference type="ChEBI" id="CHEBI:49883"/>
        <note>4Fe-4S-S-AdoMet</note>
    </ligand>
</feature>
<feature type="binding site" evidence="12">
    <location>
        <begin position="214"/>
        <end position="216"/>
    </location>
    <ligand>
        <name>S-adenosyl-L-methionine</name>
        <dbReference type="ChEBI" id="CHEBI:59789"/>
    </ligand>
</feature>
<evidence type="ECO:0000259" key="13">
    <source>
        <dbReference type="PROSITE" id="PS51918"/>
    </source>
</evidence>
<evidence type="ECO:0000256" key="7">
    <source>
        <dbReference type="ARBA" id="ARBA00022691"/>
    </source>
</evidence>
<evidence type="ECO:0000256" key="3">
    <source>
        <dbReference type="ARBA" id="ARBA00022490"/>
    </source>
</evidence>
<dbReference type="GO" id="GO:0070040">
    <property type="term" value="F:rRNA (adenine(2503)-C2-)-methyltransferase activity"/>
    <property type="evidence" value="ECO:0007669"/>
    <property type="project" value="UniProtKB-UniRule"/>
</dbReference>
<dbReference type="InterPro" id="IPR058240">
    <property type="entry name" value="rSAM_sf"/>
</dbReference>
<dbReference type="RefSeq" id="WP_249286790.1">
    <property type="nucleotide sequence ID" value="NZ_JACRWC010000061.1"/>
</dbReference>
<evidence type="ECO:0000256" key="9">
    <source>
        <dbReference type="ARBA" id="ARBA00022723"/>
    </source>
</evidence>
<dbReference type="Gene3D" id="1.10.150.530">
    <property type="match status" value="1"/>
</dbReference>
<dbReference type="SFLD" id="SFLDF00275">
    <property type="entry name" value="adenosine_C2_methyltransferase"/>
    <property type="match status" value="1"/>
</dbReference>
<comment type="similarity">
    <text evidence="12">Belongs to the radical SAM superfamily. RlmN family.</text>
</comment>
<dbReference type="PANTHER" id="PTHR30544">
    <property type="entry name" value="23S RRNA METHYLTRANSFERASE"/>
    <property type="match status" value="1"/>
</dbReference>
<keyword evidence="2 12" id="KW-0004">4Fe-4S</keyword>
<feature type="binding site" evidence="12">
    <location>
        <position position="112"/>
    </location>
    <ligand>
        <name>[4Fe-4S] cluster</name>
        <dbReference type="ChEBI" id="CHEBI:49883"/>
        <note>4Fe-4S-S-AdoMet</note>
    </ligand>
</feature>
<dbReference type="HAMAP" id="MF_01849">
    <property type="entry name" value="RNA_methyltr_RlmN"/>
    <property type="match status" value="1"/>
</dbReference>
<dbReference type="InterPro" id="IPR013785">
    <property type="entry name" value="Aldolase_TIM"/>
</dbReference>
<dbReference type="EC" id="2.1.1.192" evidence="12"/>
<comment type="subcellular location">
    <subcellularLocation>
        <location evidence="1 12">Cytoplasm</location>
    </subcellularLocation>
</comment>
<evidence type="ECO:0000256" key="11">
    <source>
        <dbReference type="ARBA" id="ARBA00023014"/>
    </source>
</evidence>
<evidence type="ECO:0000256" key="12">
    <source>
        <dbReference type="HAMAP-Rule" id="MF_01849"/>
    </source>
</evidence>
<name>A0A923NDX4_9FIRM</name>
<dbReference type="PIRSF" id="PIRSF006004">
    <property type="entry name" value="CHP00048"/>
    <property type="match status" value="1"/>
</dbReference>
<dbReference type="GO" id="GO:0019843">
    <property type="term" value="F:rRNA binding"/>
    <property type="evidence" value="ECO:0007669"/>
    <property type="project" value="UniProtKB-UniRule"/>
</dbReference>
<sequence>MERKDLLGMTIEELKQFAVELGEAPFRGKQLFRWIHKGERDFSAMTDFSEKLREKLQEAAFIGGVQVEKIQHDKKDGTRKFLYGLKDGNAVEGVFMKYSYGNSLCVSSQVGCRMGCAFCASALHGLVRDLTAGEMLSQVYEAERATGEKINHIVVMGMGEPFDNYENLKRFLELLHHQDGKNLSYRHMTVSTSGILPGIRQFAEDFPQVNLAVSLHRAEEKGRSEIMPVNRAYPLAELLQTAREYTEKTGRRVTFEYALISGENDRPEDVKLLQQKLSGMLCHVNLIPLNEVEETGFSGSSRKRAEEIASQLERAGIPATVRRELGSEIDGACGQLRLKEKTFENQSV</sequence>
<keyword evidence="4 12" id="KW-0698">rRNA processing</keyword>
<dbReference type="FunFam" id="3.20.20.70:FF:000014">
    <property type="entry name" value="Probable dual-specificity RNA methyltransferase RlmN"/>
    <property type="match status" value="1"/>
</dbReference>
<keyword evidence="5 12" id="KW-0489">Methyltransferase</keyword>
<feature type="binding site" evidence="12">
    <location>
        <position position="116"/>
    </location>
    <ligand>
        <name>[4Fe-4S] cluster</name>
        <dbReference type="ChEBI" id="CHEBI:49883"/>
        <note>4Fe-4S-S-AdoMet</note>
    </ligand>
</feature>
<dbReference type="GO" id="GO:0070475">
    <property type="term" value="P:rRNA base methylation"/>
    <property type="evidence" value="ECO:0007669"/>
    <property type="project" value="UniProtKB-UniRule"/>
</dbReference>
<keyword evidence="9 12" id="KW-0479">Metal-binding</keyword>
<dbReference type="SFLD" id="SFLDS00029">
    <property type="entry name" value="Radical_SAM"/>
    <property type="match status" value="1"/>
</dbReference>
<keyword evidence="10 12" id="KW-0408">Iron</keyword>
<comment type="caution">
    <text evidence="14">The sequence shown here is derived from an EMBL/GenBank/DDBJ whole genome shotgun (WGS) entry which is preliminary data.</text>
</comment>
<evidence type="ECO:0000313" key="15">
    <source>
        <dbReference type="Proteomes" id="UP000644115"/>
    </source>
</evidence>
<organism evidence="14 15">
    <name type="scientific">Lentihominibacter faecis</name>
    <dbReference type="NCBI Taxonomy" id="2764712"/>
    <lineage>
        <taxon>Bacteria</taxon>
        <taxon>Bacillati</taxon>
        <taxon>Bacillota</taxon>
        <taxon>Clostridia</taxon>
        <taxon>Peptostreptococcales</taxon>
        <taxon>Anaerovoracaceae</taxon>
        <taxon>Lentihominibacter</taxon>
    </lineage>
</organism>
<evidence type="ECO:0000313" key="14">
    <source>
        <dbReference type="EMBL" id="MBC5999341.1"/>
    </source>
</evidence>
<feature type="domain" description="Radical SAM core" evidence="13">
    <location>
        <begin position="98"/>
        <end position="328"/>
    </location>
</feature>
<dbReference type="Gene3D" id="3.20.20.70">
    <property type="entry name" value="Aldolase class I"/>
    <property type="match status" value="1"/>
</dbReference>
<dbReference type="GO" id="GO:0046872">
    <property type="term" value="F:metal ion binding"/>
    <property type="evidence" value="ECO:0007669"/>
    <property type="project" value="UniProtKB-KW"/>
</dbReference>
<comment type="caution">
    <text evidence="12">Lacks conserved residue(s) required for the propagation of feature annotation.</text>
</comment>
<comment type="catalytic activity">
    <reaction evidence="12">
        <text>adenosine(2503) in 23S rRNA + 2 reduced [2Fe-2S]-[ferredoxin] + 2 S-adenosyl-L-methionine = 2-methyladenosine(2503) in 23S rRNA + 5'-deoxyadenosine + L-methionine + 2 oxidized [2Fe-2S]-[ferredoxin] + S-adenosyl-L-homocysteine</text>
        <dbReference type="Rhea" id="RHEA:42916"/>
        <dbReference type="Rhea" id="RHEA-COMP:10000"/>
        <dbReference type="Rhea" id="RHEA-COMP:10001"/>
        <dbReference type="Rhea" id="RHEA-COMP:10152"/>
        <dbReference type="Rhea" id="RHEA-COMP:10282"/>
        <dbReference type="ChEBI" id="CHEBI:17319"/>
        <dbReference type="ChEBI" id="CHEBI:33737"/>
        <dbReference type="ChEBI" id="CHEBI:33738"/>
        <dbReference type="ChEBI" id="CHEBI:57844"/>
        <dbReference type="ChEBI" id="CHEBI:57856"/>
        <dbReference type="ChEBI" id="CHEBI:59789"/>
        <dbReference type="ChEBI" id="CHEBI:74411"/>
        <dbReference type="ChEBI" id="CHEBI:74497"/>
        <dbReference type="EC" id="2.1.1.192"/>
    </reaction>
</comment>
<dbReference type="InterPro" id="IPR007197">
    <property type="entry name" value="rSAM"/>
</dbReference>
<feature type="binding site" evidence="12">
    <location>
        <begin position="159"/>
        <end position="160"/>
    </location>
    <ligand>
        <name>S-adenosyl-L-methionine</name>
        <dbReference type="ChEBI" id="CHEBI:59789"/>
    </ligand>
</feature>
<dbReference type="PROSITE" id="PS51918">
    <property type="entry name" value="RADICAL_SAM"/>
    <property type="match status" value="1"/>
</dbReference>
<keyword evidence="8 12" id="KW-0819">tRNA processing</keyword>
<dbReference type="Pfam" id="PF21016">
    <property type="entry name" value="RlmN_N"/>
    <property type="match status" value="1"/>
</dbReference>
<evidence type="ECO:0000256" key="10">
    <source>
        <dbReference type="ARBA" id="ARBA00023004"/>
    </source>
</evidence>
<keyword evidence="11 12" id="KW-0411">Iron-sulfur</keyword>
<dbReference type="EMBL" id="JACRWC010000061">
    <property type="protein sequence ID" value="MBC5999341.1"/>
    <property type="molecule type" value="Genomic_DNA"/>
</dbReference>
<evidence type="ECO:0000256" key="8">
    <source>
        <dbReference type="ARBA" id="ARBA00022694"/>
    </source>
</evidence>
<feature type="binding site" evidence="12">
    <location>
        <position position="191"/>
    </location>
    <ligand>
        <name>S-adenosyl-L-methionine</name>
        <dbReference type="ChEBI" id="CHEBI:59789"/>
    </ligand>
</feature>
<evidence type="ECO:0000256" key="1">
    <source>
        <dbReference type="ARBA" id="ARBA00004496"/>
    </source>
</evidence>
<keyword evidence="7 12" id="KW-0949">S-adenosyl-L-methionine</keyword>
<accession>A0A923NDX4</accession>
<feature type="active site" description="Proton acceptor" evidence="12">
    <location>
        <position position="92"/>
    </location>
</feature>
<evidence type="ECO:0000256" key="4">
    <source>
        <dbReference type="ARBA" id="ARBA00022552"/>
    </source>
</evidence>
<dbReference type="PANTHER" id="PTHR30544:SF5">
    <property type="entry name" value="RADICAL SAM CORE DOMAIN-CONTAINING PROTEIN"/>
    <property type="match status" value="1"/>
</dbReference>
<protein>
    <recommendedName>
        <fullName evidence="12">Probable dual-specificity RNA methyltransferase RlmN</fullName>
        <ecNumber evidence="12">2.1.1.192</ecNumber>
    </recommendedName>
    <alternativeName>
        <fullName evidence="12">23S rRNA (adenine(2503)-C(2))-methyltransferase</fullName>
    </alternativeName>
    <alternativeName>
        <fullName evidence="12">23S rRNA m2A2503 methyltransferase</fullName>
    </alternativeName>
    <alternativeName>
        <fullName evidence="12">Ribosomal RNA large subunit methyltransferase N</fullName>
    </alternativeName>
    <alternativeName>
        <fullName evidence="12">tRNA (adenine(37)-C(2))-methyltransferase</fullName>
    </alternativeName>
    <alternativeName>
        <fullName evidence="12">tRNA m2A37 methyltransferase</fullName>
    </alternativeName>
</protein>
<keyword evidence="6 12" id="KW-0808">Transferase</keyword>
<comment type="function">
    <text evidence="12">Specifically methylates position 2 of adenine 2503 in 23S rRNA and position 2 of adenine 37 in tRNAs.</text>
</comment>
<dbReference type="GO" id="GO:0005737">
    <property type="term" value="C:cytoplasm"/>
    <property type="evidence" value="ECO:0007669"/>
    <property type="project" value="UniProtKB-SubCell"/>
</dbReference>
<keyword evidence="12" id="KW-1015">Disulfide bond</keyword>
<dbReference type="GO" id="GO:0000049">
    <property type="term" value="F:tRNA binding"/>
    <property type="evidence" value="ECO:0007669"/>
    <property type="project" value="UniProtKB-UniRule"/>
</dbReference>
<dbReference type="InterPro" id="IPR027492">
    <property type="entry name" value="RNA_MTrfase_RlmN"/>
</dbReference>
<dbReference type="InterPro" id="IPR004383">
    <property type="entry name" value="rRNA_lsu_MTrfase_RlmN/Cfr"/>
</dbReference>
<dbReference type="SFLD" id="SFLDG01062">
    <property type="entry name" value="methyltransferase_(Class_A)"/>
    <property type="match status" value="1"/>
</dbReference>
<comment type="miscellaneous">
    <text evidence="12">Reaction proceeds by a ping-pong mechanism involving intermediate methylation of a conserved cysteine residue.</text>
</comment>
<feature type="active site" description="S-methylcysteine intermediate" evidence="12">
    <location>
        <position position="333"/>
    </location>
</feature>
<evidence type="ECO:0000256" key="2">
    <source>
        <dbReference type="ARBA" id="ARBA00022485"/>
    </source>
</evidence>
<dbReference type="Pfam" id="PF04055">
    <property type="entry name" value="Radical_SAM"/>
    <property type="match status" value="1"/>
</dbReference>
<feature type="binding site" evidence="12">
    <location>
        <position position="290"/>
    </location>
    <ligand>
        <name>S-adenosyl-L-methionine</name>
        <dbReference type="ChEBI" id="CHEBI:59789"/>
    </ligand>
</feature>
<dbReference type="GO" id="GO:0030488">
    <property type="term" value="P:tRNA methylation"/>
    <property type="evidence" value="ECO:0007669"/>
    <property type="project" value="UniProtKB-UniRule"/>
</dbReference>
<comment type="catalytic activity">
    <reaction evidence="12">
        <text>adenosine(37) in tRNA + 2 reduced [2Fe-2S]-[ferredoxin] + 2 S-adenosyl-L-methionine = 2-methyladenosine(37) in tRNA + 5'-deoxyadenosine + L-methionine + 2 oxidized [2Fe-2S]-[ferredoxin] + S-adenosyl-L-homocysteine</text>
        <dbReference type="Rhea" id="RHEA:43332"/>
        <dbReference type="Rhea" id="RHEA-COMP:10000"/>
        <dbReference type="Rhea" id="RHEA-COMP:10001"/>
        <dbReference type="Rhea" id="RHEA-COMP:10162"/>
        <dbReference type="Rhea" id="RHEA-COMP:10485"/>
        <dbReference type="ChEBI" id="CHEBI:17319"/>
        <dbReference type="ChEBI" id="CHEBI:33737"/>
        <dbReference type="ChEBI" id="CHEBI:33738"/>
        <dbReference type="ChEBI" id="CHEBI:57844"/>
        <dbReference type="ChEBI" id="CHEBI:57856"/>
        <dbReference type="ChEBI" id="CHEBI:59789"/>
        <dbReference type="ChEBI" id="CHEBI:74411"/>
        <dbReference type="ChEBI" id="CHEBI:74497"/>
        <dbReference type="EC" id="2.1.1.192"/>
    </reaction>
</comment>
<dbReference type="InterPro" id="IPR048641">
    <property type="entry name" value="RlmN_N"/>
</dbReference>
<evidence type="ECO:0000256" key="5">
    <source>
        <dbReference type="ARBA" id="ARBA00022603"/>
    </source>
</evidence>
<comment type="cofactor">
    <cofactor evidence="12">
        <name>[4Fe-4S] cluster</name>
        <dbReference type="ChEBI" id="CHEBI:49883"/>
    </cofactor>
    <text evidence="12">Binds 1 [4Fe-4S] cluster. The cluster is coordinated with 3 cysteines and an exchangeable S-adenosyl-L-methionine.</text>
</comment>
<keyword evidence="3 12" id="KW-0963">Cytoplasm</keyword>
<dbReference type="GO" id="GO:0002935">
    <property type="term" value="F:tRNA (adenine(37)-C2)-methyltransferase activity"/>
    <property type="evidence" value="ECO:0007669"/>
    <property type="project" value="UniProtKB-UniRule"/>
</dbReference>
<dbReference type="CDD" id="cd01335">
    <property type="entry name" value="Radical_SAM"/>
    <property type="match status" value="1"/>
</dbReference>
<reference evidence="14" key="1">
    <citation type="submission" date="2020-08" db="EMBL/GenBank/DDBJ databases">
        <authorList>
            <person name="Liu C."/>
            <person name="Sun Q."/>
        </authorList>
    </citation>
    <scope>NUCLEOTIDE SEQUENCE</scope>
    <source>
        <strain evidence="14">BX16</strain>
    </source>
</reference>
<proteinExistence type="inferred from homology"/>
<evidence type="ECO:0000256" key="6">
    <source>
        <dbReference type="ARBA" id="ARBA00022679"/>
    </source>
</evidence>
<dbReference type="InterPro" id="IPR040072">
    <property type="entry name" value="Methyltransferase_A"/>
</dbReference>
<keyword evidence="15" id="KW-1185">Reference proteome</keyword>
<dbReference type="GO" id="GO:0051539">
    <property type="term" value="F:4 iron, 4 sulfur cluster binding"/>
    <property type="evidence" value="ECO:0007669"/>
    <property type="project" value="UniProtKB-UniRule"/>
</dbReference>
<dbReference type="Proteomes" id="UP000644115">
    <property type="component" value="Unassembled WGS sequence"/>
</dbReference>
<dbReference type="SUPFAM" id="SSF102114">
    <property type="entry name" value="Radical SAM enzymes"/>
    <property type="match status" value="1"/>
</dbReference>